<dbReference type="RefSeq" id="WP_129755673.1">
    <property type="nucleotide sequence ID" value="NZ_JAFKAA010000002.1"/>
</dbReference>
<evidence type="ECO:0000313" key="1">
    <source>
        <dbReference type="EMBL" id="RYJ10532.1"/>
    </source>
</evidence>
<evidence type="ECO:0000313" key="2">
    <source>
        <dbReference type="Proteomes" id="UP000293535"/>
    </source>
</evidence>
<comment type="caution">
    <text evidence="1">The sequence shown here is derived from an EMBL/GenBank/DDBJ whole genome shotgun (WGS) entry which is preliminary data.</text>
</comment>
<gene>
    <name evidence="1" type="ORF">ELS20_11370</name>
</gene>
<sequence>MGEQNHWERQRREIDSYNIFYSAFHGVNGGSTLKNLGFRSPYRFPEIPVRDQEEDAEPDIAVFNGDTLLLAEIKSGKQVSQSHFDQIKRCDNLTIEGGESWLKDAEISERGMNHNNLENIETAIVYMEDRYQNEILKYSEDIIDKIAEKAVVLSQQRGGKLSSERGSFSDTAIDSFFSNGVSLPDVPPQTVYLNEEVEKECLAVSICHDHVLRDLKNGRVKLTPSTAEDLYPNRAINVGDVIDVLNFLSEIGACRITDDEYVFEQGHQRNIFKVMDIVGRTRVDEYMDYPDKKQSSLDEYDFFEE</sequence>
<name>A0A482T813_HALHI</name>
<proteinExistence type="predicted"/>
<reference evidence="1 2" key="1">
    <citation type="submission" date="2018-12" db="EMBL/GenBank/DDBJ databases">
        <title>Draft genome sequence of Haloarcula hispinica strain 18.1, an halophilic archaeon isolated from Chott El Jerid of Southern Tunisia.</title>
        <authorList>
            <person name="Najjari A."/>
            <person name="Ben Dhia O."/>
            <person name="Ferjani R."/>
            <person name="Mahjoubi M."/>
            <person name="Sghaier H."/>
            <person name="Elshahed M."/>
            <person name="Ouzari H.I."/>
            <person name="Cherid A."/>
            <person name="Youssef N."/>
        </authorList>
    </citation>
    <scope>NUCLEOTIDE SEQUENCE [LARGE SCALE GENOMIC DNA]</scope>
    <source>
        <strain evidence="1 2">18.1</strain>
    </source>
</reference>
<dbReference type="EMBL" id="RZIG01000002">
    <property type="protein sequence ID" value="RYJ10532.1"/>
    <property type="molecule type" value="Genomic_DNA"/>
</dbReference>
<accession>A0A482T813</accession>
<dbReference type="AlphaFoldDB" id="A0A482T813"/>
<protein>
    <submittedName>
        <fullName evidence="1">Uncharacterized protein</fullName>
    </submittedName>
</protein>
<organism evidence="1 2">
    <name type="scientific">Haloarcula hispanica</name>
    <dbReference type="NCBI Taxonomy" id="51589"/>
    <lineage>
        <taxon>Archaea</taxon>
        <taxon>Methanobacteriati</taxon>
        <taxon>Methanobacteriota</taxon>
        <taxon>Stenosarchaea group</taxon>
        <taxon>Halobacteria</taxon>
        <taxon>Halobacteriales</taxon>
        <taxon>Haloarculaceae</taxon>
        <taxon>Haloarcula</taxon>
    </lineage>
</organism>
<dbReference type="Proteomes" id="UP000293535">
    <property type="component" value="Unassembled WGS sequence"/>
</dbReference>